<dbReference type="Pfam" id="PF14016">
    <property type="entry name" value="DUF4232"/>
    <property type="match status" value="1"/>
</dbReference>
<protein>
    <recommendedName>
        <fullName evidence="2">DUF4232 domain-containing protein</fullName>
    </recommendedName>
</protein>
<dbReference type="PROSITE" id="PS51257">
    <property type="entry name" value="PROKAR_LIPOPROTEIN"/>
    <property type="match status" value="1"/>
</dbReference>
<organism evidence="3 4">
    <name type="scientific">Actinoplanes couchii</name>
    <dbReference type="NCBI Taxonomy" id="403638"/>
    <lineage>
        <taxon>Bacteria</taxon>
        <taxon>Bacillati</taxon>
        <taxon>Actinomycetota</taxon>
        <taxon>Actinomycetes</taxon>
        <taxon>Micromonosporales</taxon>
        <taxon>Micromonosporaceae</taxon>
        <taxon>Actinoplanes</taxon>
    </lineage>
</organism>
<dbReference type="InterPro" id="IPR025326">
    <property type="entry name" value="DUF4232"/>
</dbReference>
<keyword evidence="4" id="KW-1185">Reference proteome</keyword>
<evidence type="ECO:0000256" key="1">
    <source>
        <dbReference type="SAM" id="SignalP"/>
    </source>
</evidence>
<name>A0ABQ3XBL8_9ACTN</name>
<dbReference type="EMBL" id="BOMG01000054">
    <property type="protein sequence ID" value="GID55892.1"/>
    <property type="molecule type" value="Genomic_DNA"/>
</dbReference>
<gene>
    <name evidence="3" type="ORF">Aco03nite_042960</name>
</gene>
<dbReference type="Proteomes" id="UP000612282">
    <property type="component" value="Unassembled WGS sequence"/>
</dbReference>
<comment type="caution">
    <text evidence="3">The sequence shown here is derived from an EMBL/GenBank/DDBJ whole genome shotgun (WGS) entry which is preliminary data.</text>
</comment>
<reference evidence="3 4" key="1">
    <citation type="submission" date="2021-01" db="EMBL/GenBank/DDBJ databases">
        <title>Whole genome shotgun sequence of Actinoplanes couchii NBRC 106145.</title>
        <authorList>
            <person name="Komaki H."/>
            <person name="Tamura T."/>
        </authorList>
    </citation>
    <scope>NUCLEOTIDE SEQUENCE [LARGE SCALE GENOMIC DNA]</scope>
    <source>
        <strain evidence="3 4">NBRC 106145</strain>
    </source>
</reference>
<proteinExistence type="predicted"/>
<feature type="chain" id="PRO_5045041015" description="DUF4232 domain-containing protein" evidence="1">
    <location>
        <begin position="23"/>
        <end position="191"/>
    </location>
</feature>
<feature type="domain" description="DUF4232" evidence="2">
    <location>
        <begin position="46"/>
        <end position="161"/>
    </location>
</feature>
<accession>A0ABQ3XBL8</accession>
<evidence type="ECO:0000313" key="4">
    <source>
        <dbReference type="Proteomes" id="UP000612282"/>
    </source>
</evidence>
<feature type="signal peptide" evidence="1">
    <location>
        <begin position="1"/>
        <end position="22"/>
    </location>
</feature>
<sequence length="191" mass="20482">MRNTPMRLRRATAALMCLPLLSACTDPGDPDPGAAHAAPPDMSDPCLTNNLKATITLKPSQQDSTIREALLTLTNATAETCSLNGWLTLTLVNAARQVVPVPTTKLDKPTQPQTFELNAGGEAYAGLKWISCERTSKTCPVGANLRFSLSLKPDGPAATLKDFPIPRKTRITMSELKTGVLTPTPDQALTW</sequence>
<dbReference type="RefSeq" id="WP_203797217.1">
    <property type="nucleotide sequence ID" value="NZ_BAAAQE010000027.1"/>
</dbReference>
<evidence type="ECO:0000313" key="3">
    <source>
        <dbReference type="EMBL" id="GID55892.1"/>
    </source>
</evidence>
<keyword evidence="1" id="KW-0732">Signal</keyword>
<evidence type="ECO:0000259" key="2">
    <source>
        <dbReference type="Pfam" id="PF14016"/>
    </source>
</evidence>